<accession>Q9XV38</accession>
<dbReference type="Proteomes" id="UP000001940">
    <property type="component" value="Chromosome I"/>
</dbReference>
<dbReference type="GeneID" id="185348"/>
<dbReference type="OrthoDB" id="5877508at2759"/>
<dbReference type="AlphaFoldDB" id="Q9XV38"/>
<name>Q9XV38_CAEEL</name>
<keyword evidence="3" id="KW-1185">Reference proteome</keyword>
<organism evidence="2 3">
    <name type="scientific">Caenorhabditis elegans</name>
    <dbReference type="NCBI Taxonomy" id="6239"/>
    <lineage>
        <taxon>Eukaryota</taxon>
        <taxon>Metazoa</taxon>
        <taxon>Ecdysozoa</taxon>
        <taxon>Nematoda</taxon>
        <taxon>Chromadorea</taxon>
        <taxon>Rhabditida</taxon>
        <taxon>Rhabditina</taxon>
        <taxon>Rhabditomorpha</taxon>
        <taxon>Rhabditoidea</taxon>
        <taxon>Rhabditidae</taxon>
        <taxon>Peloderinae</taxon>
        <taxon>Caenorhabditis</taxon>
    </lineage>
</organism>
<dbReference type="PaxDb" id="6239-F36D1.6"/>
<dbReference type="Bgee" id="WBGene00009465">
    <property type="expression patterns" value="Expressed in material anatomical entity and 2 other cell types or tissues"/>
</dbReference>
<dbReference type="WormBase" id="F36D1.6">
    <property type="protein sequence ID" value="CE34306"/>
    <property type="gene ID" value="WBGene00009465"/>
</dbReference>
<evidence type="ECO:0000313" key="3">
    <source>
        <dbReference type="Proteomes" id="UP000001940"/>
    </source>
</evidence>
<dbReference type="KEGG" id="cel:CELE_F36D1.6"/>
<reference evidence="2 3" key="1">
    <citation type="journal article" date="1998" name="Science">
        <title>Genome sequence of the nematode C. elegans: a platform for investigating biology.</title>
        <authorList>
            <consortium name="The C. elegans sequencing consortium"/>
            <person name="Sulson J.E."/>
            <person name="Waterston R."/>
        </authorList>
    </citation>
    <scope>NUCLEOTIDE SEQUENCE [LARGE SCALE GENOMIC DNA]</scope>
    <source>
        <strain evidence="2 3">Bristol N2</strain>
    </source>
</reference>
<dbReference type="HOGENOM" id="CLU_970552_0_0_1"/>
<dbReference type="CTD" id="185348"/>
<dbReference type="PhylomeDB" id="Q9XV38"/>
<dbReference type="AGR" id="WB:WBGene00009465"/>
<dbReference type="InParanoid" id="Q9XV38"/>
<keyword evidence="1" id="KW-0732">Signal</keyword>
<dbReference type="InterPro" id="IPR009003">
    <property type="entry name" value="Peptidase_S1_PA"/>
</dbReference>
<dbReference type="PANTHER" id="PTHR34005">
    <property type="entry name" value="PROTEIN CBG15054-RELATED"/>
    <property type="match status" value="1"/>
</dbReference>
<feature type="signal peptide" evidence="1">
    <location>
        <begin position="1"/>
        <end position="16"/>
    </location>
</feature>
<evidence type="ECO:0000313" key="4">
    <source>
        <dbReference type="WormBase" id="F36D1.6"/>
    </source>
</evidence>
<dbReference type="RefSeq" id="NP_492894.2">
    <property type="nucleotide sequence ID" value="NM_060493.2"/>
</dbReference>
<dbReference type="SUPFAM" id="SSF50494">
    <property type="entry name" value="Trypsin-like serine proteases"/>
    <property type="match status" value="1"/>
</dbReference>
<dbReference type="PIR" id="T21843">
    <property type="entry name" value="T21843"/>
</dbReference>
<evidence type="ECO:0000256" key="1">
    <source>
        <dbReference type="SAM" id="SignalP"/>
    </source>
</evidence>
<dbReference type="EMBL" id="BX284601">
    <property type="protein sequence ID" value="CAB04309.2"/>
    <property type="molecule type" value="Genomic_DNA"/>
</dbReference>
<proteinExistence type="predicted"/>
<dbReference type="Pfam" id="PF03761">
    <property type="entry name" value="DUF316"/>
    <property type="match status" value="1"/>
</dbReference>
<protein>
    <submittedName>
        <fullName evidence="2">Peptidase S1 domain-containing protein</fullName>
    </submittedName>
</protein>
<evidence type="ECO:0000313" key="2">
    <source>
        <dbReference type="EMBL" id="CAB04309.2"/>
    </source>
</evidence>
<sequence length="287" mass="32405">MIKLQLILNALLLVSASHSGKLSEEENKDRLSSCGNVHLETPSDSNASANVKPANVALSKNGQWFYLTARQYENGIWYHISGASAISKRHVLTTSRVVMSSKRKWRANNQSVDCKGDLKYVEVPAGFLEKNMFRRFQCVMNGTDCHDIATPVKAYILNYCPNMTEHVAYHPMIIEFDDTFTNSTPCLSDEVNIGNGVYVHGYEDNGNGKNNGVGLKHRLLWVIDLQEKLVITESFHGEYEFGSPLSRVIGRKWTIVGLGTTYMDFTSNVFFRRSEGLQRRRIRNSSN</sequence>
<dbReference type="InterPro" id="IPR005514">
    <property type="entry name" value="DUF316"/>
</dbReference>
<feature type="chain" id="PRO_5004338720" evidence="1">
    <location>
        <begin position="17"/>
        <end position="287"/>
    </location>
</feature>
<dbReference type="UCSC" id="F36D1.6">
    <property type="organism name" value="c. elegans"/>
</dbReference>
<dbReference type="PANTHER" id="PTHR34005:SF2">
    <property type="entry name" value="DUF4817 DOMAIN-CONTAINING PROTEIN-RELATED"/>
    <property type="match status" value="1"/>
</dbReference>
<gene>
    <name evidence="2" type="ORF">CELE_F36D1.6</name>
    <name evidence="2 4" type="ORF">F36D1.6</name>
</gene>